<dbReference type="GO" id="GO:0005789">
    <property type="term" value="C:endoplasmic reticulum membrane"/>
    <property type="evidence" value="ECO:0007669"/>
    <property type="project" value="TreeGrafter"/>
</dbReference>
<dbReference type="InterPro" id="IPR029058">
    <property type="entry name" value="AB_hydrolase_fold"/>
</dbReference>
<protein>
    <recommendedName>
        <fullName evidence="1">Alpha/beta hydrolase fold-3 domain-containing protein</fullName>
    </recommendedName>
</protein>
<dbReference type="AlphaFoldDB" id="A0AAN6JVN9"/>
<evidence type="ECO:0000313" key="2">
    <source>
        <dbReference type="EMBL" id="KAK0545208.1"/>
    </source>
</evidence>
<dbReference type="PANTHER" id="PTHR12277">
    <property type="entry name" value="ALPHA/BETA HYDROLASE DOMAIN-CONTAINING PROTEIN"/>
    <property type="match status" value="1"/>
</dbReference>
<dbReference type="Gene3D" id="3.40.50.1820">
    <property type="entry name" value="alpha/beta hydrolase"/>
    <property type="match status" value="1"/>
</dbReference>
<dbReference type="PANTHER" id="PTHR12277:SF194">
    <property type="entry name" value="FI04476P"/>
    <property type="match status" value="1"/>
</dbReference>
<evidence type="ECO:0000259" key="1">
    <source>
        <dbReference type="Pfam" id="PF07859"/>
    </source>
</evidence>
<name>A0AAN6JVN9_9BASI</name>
<dbReference type="GO" id="GO:0052651">
    <property type="term" value="P:monoacylglycerol catabolic process"/>
    <property type="evidence" value="ECO:0007669"/>
    <property type="project" value="TreeGrafter"/>
</dbReference>
<dbReference type="InterPro" id="IPR013094">
    <property type="entry name" value="AB_hydrolase_3"/>
</dbReference>
<reference evidence="2" key="1">
    <citation type="journal article" date="2023" name="PhytoFront">
        <title>Draft Genome Resources of Seven Strains of Tilletia horrida, Causal Agent of Kernel Smut of Rice.</title>
        <authorList>
            <person name="Khanal S."/>
            <person name="Antony Babu S."/>
            <person name="Zhou X.G."/>
        </authorList>
    </citation>
    <scope>NUCLEOTIDE SEQUENCE</scope>
    <source>
        <strain evidence="2">TX6</strain>
    </source>
</reference>
<dbReference type="Pfam" id="PF07859">
    <property type="entry name" value="Abhydrolase_3"/>
    <property type="match status" value="1"/>
</dbReference>
<dbReference type="GO" id="GO:0047372">
    <property type="term" value="F:monoacylglycerol lipase activity"/>
    <property type="evidence" value="ECO:0007669"/>
    <property type="project" value="TreeGrafter"/>
</dbReference>
<organism evidence="2 3">
    <name type="scientific">Tilletia horrida</name>
    <dbReference type="NCBI Taxonomy" id="155126"/>
    <lineage>
        <taxon>Eukaryota</taxon>
        <taxon>Fungi</taxon>
        <taxon>Dikarya</taxon>
        <taxon>Basidiomycota</taxon>
        <taxon>Ustilaginomycotina</taxon>
        <taxon>Exobasidiomycetes</taxon>
        <taxon>Tilletiales</taxon>
        <taxon>Tilletiaceae</taxon>
        <taxon>Tilletia</taxon>
    </lineage>
</organism>
<proteinExistence type="predicted"/>
<dbReference type="EMBL" id="JAPDMZ010000242">
    <property type="protein sequence ID" value="KAK0545208.1"/>
    <property type="molecule type" value="Genomic_DNA"/>
</dbReference>
<comment type="caution">
    <text evidence="2">The sequence shown here is derived from an EMBL/GenBank/DDBJ whole genome shotgun (WGS) entry which is preliminary data.</text>
</comment>
<dbReference type="GO" id="GO:0006660">
    <property type="term" value="P:phosphatidylserine catabolic process"/>
    <property type="evidence" value="ECO:0007669"/>
    <property type="project" value="TreeGrafter"/>
</dbReference>
<sequence>MSDCVPAMVFPWAPGTLSHFHGNAGNRAAPFRMSSYNYITSRIHANVLAIDYRGFGDSKAPGVSPSEEGLVKDAWAAWDWVTSSKQNSNAKLGHTADSGGIGRDVILMGQSMGTGVASRLALELTEAGSPPQAVVLIAPYASLRSLVLDYQLGGIIPVMGPLKRMPGIDSLIDNYLITHFNSTSALHKLYFDTKVATPRLVPHLVLIHATKDDVIPFHHSERLFDALTTAELGSIARRGTSSQVDNLETHEIDGFGKIVHLDLQNTHTPQALSGATDGGKWDGHRERSATVTLIRTHWGGHNTGFSEGVADYVRQLLGWTERT</sequence>
<dbReference type="Proteomes" id="UP001176517">
    <property type="component" value="Unassembled WGS sequence"/>
</dbReference>
<evidence type="ECO:0000313" key="3">
    <source>
        <dbReference type="Proteomes" id="UP001176517"/>
    </source>
</evidence>
<dbReference type="SUPFAM" id="SSF53474">
    <property type="entry name" value="alpha/beta-Hydrolases"/>
    <property type="match status" value="1"/>
</dbReference>
<feature type="domain" description="Alpha/beta hydrolase fold-3" evidence="1">
    <location>
        <begin position="37"/>
        <end position="144"/>
    </location>
</feature>
<accession>A0AAN6JVN9</accession>
<keyword evidence="3" id="KW-1185">Reference proteome</keyword>
<dbReference type="GO" id="GO:0004622">
    <property type="term" value="F:phosphatidylcholine lysophospholipase activity"/>
    <property type="evidence" value="ECO:0007669"/>
    <property type="project" value="TreeGrafter"/>
</dbReference>
<gene>
    <name evidence="2" type="ORF">OC846_005768</name>
</gene>